<gene>
    <name evidence="16" type="ORF">EV678_0114</name>
</gene>
<evidence type="ECO:0000313" key="16">
    <source>
        <dbReference type="EMBL" id="RZT89333.1"/>
    </source>
</evidence>
<dbReference type="Pfam" id="PF00593">
    <property type="entry name" value="TonB_dep_Rec_b-barrel"/>
    <property type="match status" value="1"/>
</dbReference>
<dbReference type="Gene3D" id="2.170.130.10">
    <property type="entry name" value="TonB-dependent receptor, plug domain"/>
    <property type="match status" value="1"/>
</dbReference>
<dbReference type="PANTHER" id="PTHR30069:SF29">
    <property type="entry name" value="HEMOGLOBIN AND HEMOGLOBIN-HAPTOGLOBIN-BINDING PROTEIN 1-RELATED"/>
    <property type="match status" value="1"/>
</dbReference>
<feature type="signal peptide" evidence="13">
    <location>
        <begin position="1"/>
        <end position="27"/>
    </location>
</feature>
<evidence type="ECO:0000256" key="9">
    <source>
        <dbReference type="ARBA" id="ARBA00023170"/>
    </source>
</evidence>
<keyword evidence="10 11" id="KW-0998">Cell outer membrane</keyword>
<evidence type="ECO:0000256" key="2">
    <source>
        <dbReference type="ARBA" id="ARBA00009810"/>
    </source>
</evidence>
<evidence type="ECO:0000256" key="7">
    <source>
        <dbReference type="ARBA" id="ARBA00023077"/>
    </source>
</evidence>
<keyword evidence="8 11" id="KW-0472">Membrane</keyword>
<evidence type="ECO:0000256" key="3">
    <source>
        <dbReference type="ARBA" id="ARBA00022448"/>
    </source>
</evidence>
<evidence type="ECO:0000256" key="8">
    <source>
        <dbReference type="ARBA" id="ARBA00023136"/>
    </source>
</evidence>
<feature type="domain" description="TonB-dependent receptor plug" evidence="15">
    <location>
        <begin position="51"/>
        <end position="162"/>
    </location>
</feature>
<evidence type="ECO:0000256" key="13">
    <source>
        <dbReference type="SAM" id="SignalP"/>
    </source>
</evidence>
<evidence type="ECO:0000256" key="11">
    <source>
        <dbReference type="PROSITE-ProRule" id="PRU01360"/>
    </source>
</evidence>
<keyword evidence="6 13" id="KW-0732">Signal</keyword>
<comment type="subcellular location">
    <subcellularLocation>
        <location evidence="1 11">Cell outer membrane</location>
        <topology evidence="1 11">Multi-pass membrane protein</topology>
    </subcellularLocation>
</comment>
<evidence type="ECO:0000256" key="10">
    <source>
        <dbReference type="ARBA" id="ARBA00023237"/>
    </source>
</evidence>
<name>A0ABY0IS64_9RHOO</name>
<dbReference type="PANTHER" id="PTHR30069">
    <property type="entry name" value="TONB-DEPENDENT OUTER MEMBRANE RECEPTOR"/>
    <property type="match status" value="1"/>
</dbReference>
<dbReference type="InterPro" id="IPR037066">
    <property type="entry name" value="Plug_dom_sf"/>
</dbReference>
<dbReference type="SUPFAM" id="SSF56935">
    <property type="entry name" value="Porins"/>
    <property type="match status" value="1"/>
</dbReference>
<reference evidence="16 17" key="1">
    <citation type="submission" date="2019-02" db="EMBL/GenBank/DDBJ databases">
        <title>Genomic Encyclopedia of Type Strains, Phase IV (KMG-IV): sequencing the most valuable type-strain genomes for metagenomic binning, comparative biology and taxonomic classification.</title>
        <authorList>
            <person name="Goeker M."/>
        </authorList>
    </citation>
    <scope>NUCLEOTIDE SEQUENCE [LARGE SCALE GENOMIC DNA]</scope>
    <source>
        <strain evidence="16 17">DSM 21223</strain>
    </source>
</reference>
<dbReference type="CDD" id="cd01347">
    <property type="entry name" value="ligand_gated_channel"/>
    <property type="match status" value="1"/>
</dbReference>
<evidence type="ECO:0000256" key="5">
    <source>
        <dbReference type="ARBA" id="ARBA00022692"/>
    </source>
</evidence>
<sequence length="759" mass="81776">MGSINNQQPRRLLAAAIAALFSQAALAAGEQGETELGSVVVTASRIEQTTLEAPAAVTVVTADKLDASGAMRIGDALTAKVPSFYMRNGLGTSTRINTAPIVSFRGLSDGRVKMMVDGMSLSDGNAGGLASLMGIPMGEVEQIEVVPGSASALYGSEAMGGVVNVITKVPTKQETRVKVSRGFGDGERNGVEASYRNKWDNGLAATLGFGYEDMAGFAGSDLVVLPVGTTGTGANAVQGGRATTTVDGKKAYVVGDQGAISSHANNLHAKVYYSLDVQSRFFAGFNRSESSIGFERFNNYLSKNGAPLALPASNVSINGDKLGSIKESSFWNSSNPNYRQETRYFAGFDGKLGNGYDLKANVGYFDREAFYVGSGTGATFDSGPGTRTSTPNTTLDASAQLGFAAGSNQYLIVGLSSSRSHLRRKVYQLTSWRDPDSTTGALNEQSDGESTTNSLFLQDQIFVGDDLTLYLGGRHDRWSSRGNMQKFVGTPRSNLDIPERSESAFSPKVAAVYRLTPGTSLRSSLGKAFRAPSNYEMYATPSISSRRLLVADPNLKPETSTSWDLGIETALAGQGSAKATYYRTRLQDMIYRKLSPYSGSLANVDFFATATNAGQAEVEGVELAAEMPLASWLRASASYTWTDSQITRDESGTGLQGKHLRYVPKNTAYFALDAQWQQWRAYLSAAYTGEQFSKEDNSDVIKNVYGGVSKYWLANLKLSYQFDRNFKVSAGINNLFDKTYYEYYQMPGRNAFIELNASF</sequence>
<protein>
    <submittedName>
        <fullName evidence="16">Iron complex outermembrane receptor protein</fullName>
    </submittedName>
</protein>
<organism evidence="16 17">
    <name type="scientific">Azospira oryzae</name>
    <dbReference type="NCBI Taxonomy" id="146939"/>
    <lineage>
        <taxon>Bacteria</taxon>
        <taxon>Pseudomonadati</taxon>
        <taxon>Pseudomonadota</taxon>
        <taxon>Betaproteobacteria</taxon>
        <taxon>Rhodocyclales</taxon>
        <taxon>Rhodocyclaceae</taxon>
        <taxon>Azospira</taxon>
    </lineage>
</organism>
<keyword evidence="7 12" id="KW-0798">TonB box</keyword>
<evidence type="ECO:0000256" key="12">
    <source>
        <dbReference type="RuleBase" id="RU003357"/>
    </source>
</evidence>
<dbReference type="Pfam" id="PF07715">
    <property type="entry name" value="Plug"/>
    <property type="match status" value="1"/>
</dbReference>
<evidence type="ECO:0000256" key="1">
    <source>
        <dbReference type="ARBA" id="ARBA00004571"/>
    </source>
</evidence>
<dbReference type="InterPro" id="IPR036942">
    <property type="entry name" value="Beta-barrel_TonB_sf"/>
</dbReference>
<evidence type="ECO:0000256" key="6">
    <source>
        <dbReference type="ARBA" id="ARBA00022729"/>
    </source>
</evidence>
<dbReference type="EMBL" id="SHKM01000001">
    <property type="protein sequence ID" value="RZT89333.1"/>
    <property type="molecule type" value="Genomic_DNA"/>
</dbReference>
<evidence type="ECO:0000259" key="15">
    <source>
        <dbReference type="Pfam" id="PF07715"/>
    </source>
</evidence>
<evidence type="ECO:0000259" key="14">
    <source>
        <dbReference type="Pfam" id="PF00593"/>
    </source>
</evidence>
<comment type="caution">
    <text evidence="16">The sequence shown here is derived from an EMBL/GenBank/DDBJ whole genome shotgun (WGS) entry which is preliminary data.</text>
</comment>
<evidence type="ECO:0000313" key="17">
    <source>
        <dbReference type="Proteomes" id="UP000292136"/>
    </source>
</evidence>
<keyword evidence="17" id="KW-1185">Reference proteome</keyword>
<comment type="similarity">
    <text evidence="2 11 12">Belongs to the TonB-dependent receptor family.</text>
</comment>
<dbReference type="RefSeq" id="WP_130458132.1">
    <property type="nucleotide sequence ID" value="NZ_SHKM01000001.1"/>
</dbReference>
<dbReference type="PROSITE" id="PS52016">
    <property type="entry name" value="TONB_DEPENDENT_REC_3"/>
    <property type="match status" value="1"/>
</dbReference>
<feature type="chain" id="PRO_5046878393" evidence="13">
    <location>
        <begin position="28"/>
        <end position="759"/>
    </location>
</feature>
<keyword evidence="9 16" id="KW-0675">Receptor</keyword>
<dbReference type="Gene3D" id="2.40.170.20">
    <property type="entry name" value="TonB-dependent receptor, beta-barrel domain"/>
    <property type="match status" value="1"/>
</dbReference>
<proteinExistence type="inferred from homology"/>
<dbReference type="InterPro" id="IPR000531">
    <property type="entry name" value="Beta-barrel_TonB"/>
</dbReference>
<dbReference type="InterPro" id="IPR039426">
    <property type="entry name" value="TonB-dep_rcpt-like"/>
</dbReference>
<feature type="domain" description="TonB-dependent receptor-like beta-barrel" evidence="14">
    <location>
        <begin position="291"/>
        <end position="735"/>
    </location>
</feature>
<keyword evidence="5 11" id="KW-0812">Transmembrane</keyword>
<dbReference type="InterPro" id="IPR012910">
    <property type="entry name" value="Plug_dom"/>
</dbReference>
<evidence type="ECO:0000256" key="4">
    <source>
        <dbReference type="ARBA" id="ARBA00022452"/>
    </source>
</evidence>
<keyword evidence="3 11" id="KW-0813">Transport</keyword>
<dbReference type="Proteomes" id="UP000292136">
    <property type="component" value="Unassembled WGS sequence"/>
</dbReference>
<keyword evidence="4 11" id="KW-1134">Transmembrane beta strand</keyword>
<accession>A0ABY0IS64</accession>